<proteinExistence type="predicted"/>
<dbReference type="Proteomes" id="UP001060085">
    <property type="component" value="Linkage Group LG01"/>
</dbReference>
<sequence>MRQLARAQHIPDACDTRLDLHRIRLRGNDHTYWGTHHASHIEALDQWRLRVRDGPALAAEVLSYPSDEYIRWYRGITLVYIGNPANLNTRSHRYRLVGVNRRMMIPLDNLVESSNVRLLDWNDSMIDIQLGMRFIDKVQAISAVRKWSISVGREYRVLKIANDPEILVSNIIQEVQVLFQIGCPYKRAWYARKFSIEVAGGQPSIFYLNTYKLYRI</sequence>
<gene>
    <name evidence="1" type="ORF">M9H77_02844</name>
</gene>
<evidence type="ECO:0000313" key="1">
    <source>
        <dbReference type="EMBL" id="KAI5681616.1"/>
    </source>
</evidence>
<organism evidence="1 2">
    <name type="scientific">Catharanthus roseus</name>
    <name type="common">Madagascar periwinkle</name>
    <name type="synonym">Vinca rosea</name>
    <dbReference type="NCBI Taxonomy" id="4058"/>
    <lineage>
        <taxon>Eukaryota</taxon>
        <taxon>Viridiplantae</taxon>
        <taxon>Streptophyta</taxon>
        <taxon>Embryophyta</taxon>
        <taxon>Tracheophyta</taxon>
        <taxon>Spermatophyta</taxon>
        <taxon>Magnoliopsida</taxon>
        <taxon>eudicotyledons</taxon>
        <taxon>Gunneridae</taxon>
        <taxon>Pentapetalae</taxon>
        <taxon>asterids</taxon>
        <taxon>lamiids</taxon>
        <taxon>Gentianales</taxon>
        <taxon>Apocynaceae</taxon>
        <taxon>Rauvolfioideae</taxon>
        <taxon>Vinceae</taxon>
        <taxon>Catharanthinae</taxon>
        <taxon>Catharanthus</taxon>
    </lineage>
</organism>
<reference evidence="2" key="1">
    <citation type="journal article" date="2023" name="Nat. Plants">
        <title>Single-cell RNA sequencing provides a high-resolution roadmap for understanding the multicellular compartmentation of specialized metabolism.</title>
        <authorList>
            <person name="Sun S."/>
            <person name="Shen X."/>
            <person name="Li Y."/>
            <person name="Li Y."/>
            <person name="Wang S."/>
            <person name="Li R."/>
            <person name="Zhang H."/>
            <person name="Shen G."/>
            <person name="Guo B."/>
            <person name="Wei J."/>
            <person name="Xu J."/>
            <person name="St-Pierre B."/>
            <person name="Chen S."/>
            <person name="Sun C."/>
        </authorList>
    </citation>
    <scope>NUCLEOTIDE SEQUENCE [LARGE SCALE GENOMIC DNA]</scope>
</reference>
<protein>
    <submittedName>
        <fullName evidence="1">Uncharacterized protein</fullName>
    </submittedName>
</protein>
<comment type="caution">
    <text evidence="1">The sequence shown here is derived from an EMBL/GenBank/DDBJ whole genome shotgun (WGS) entry which is preliminary data.</text>
</comment>
<keyword evidence="2" id="KW-1185">Reference proteome</keyword>
<dbReference type="EMBL" id="CM044701">
    <property type="protein sequence ID" value="KAI5681616.1"/>
    <property type="molecule type" value="Genomic_DNA"/>
</dbReference>
<accession>A0ACC0C9L3</accession>
<name>A0ACC0C9L3_CATRO</name>
<evidence type="ECO:0000313" key="2">
    <source>
        <dbReference type="Proteomes" id="UP001060085"/>
    </source>
</evidence>